<protein>
    <submittedName>
        <fullName evidence="1">Four helix bundle protein</fullName>
    </submittedName>
</protein>
<sequence>MENGESAKRPHERLEAWRDSMELVEMIYRFTDVFPEQERYGLTAQSRRAAVSVPSNIAEGAARRSNSDYARFLSIARGSLSELDTQIQIAVRLGYSNPEDEDIVSRQVDQVFAKLTALMNALRRRGAAP</sequence>
<dbReference type="NCBIfam" id="TIGR02436">
    <property type="entry name" value="four helix bundle protein"/>
    <property type="match status" value="1"/>
</dbReference>
<organism evidence="1 2">
    <name type="scientific">Xanthomonas axonopodis pv. clitoriae</name>
    <dbReference type="NCBI Taxonomy" id="487828"/>
    <lineage>
        <taxon>Bacteria</taxon>
        <taxon>Pseudomonadati</taxon>
        <taxon>Pseudomonadota</taxon>
        <taxon>Gammaproteobacteria</taxon>
        <taxon>Lysobacterales</taxon>
        <taxon>Lysobacteraceae</taxon>
        <taxon>Xanthomonas</taxon>
    </lineage>
</organism>
<dbReference type="CDD" id="cd16377">
    <property type="entry name" value="23S_rRNA_IVP_like"/>
    <property type="match status" value="1"/>
</dbReference>
<dbReference type="SUPFAM" id="SSF158446">
    <property type="entry name" value="IVS-encoded protein-like"/>
    <property type="match status" value="1"/>
</dbReference>
<dbReference type="InterPro" id="IPR012657">
    <property type="entry name" value="23S_rRNA-intervening_sequence"/>
</dbReference>
<dbReference type="Gene3D" id="1.20.1440.60">
    <property type="entry name" value="23S rRNA-intervening sequence"/>
    <property type="match status" value="1"/>
</dbReference>
<comment type="caution">
    <text evidence="1">The sequence shown here is derived from an EMBL/GenBank/DDBJ whole genome shotgun (WGS) entry which is preliminary data.</text>
</comment>
<dbReference type="Proteomes" id="UP000190210">
    <property type="component" value="Unassembled WGS sequence"/>
</dbReference>
<dbReference type="EMBL" id="LOKA01000056">
    <property type="protein sequence ID" value="OOW77127.1"/>
    <property type="molecule type" value="Genomic_DNA"/>
</dbReference>
<evidence type="ECO:0000313" key="1">
    <source>
        <dbReference type="EMBL" id="OOW77127.1"/>
    </source>
</evidence>
<dbReference type="PANTHER" id="PTHR38471">
    <property type="entry name" value="FOUR HELIX BUNDLE PROTEIN"/>
    <property type="match status" value="1"/>
</dbReference>
<dbReference type="InterPro" id="IPR036583">
    <property type="entry name" value="23S_rRNA_IVS_sf"/>
</dbReference>
<proteinExistence type="predicted"/>
<gene>
    <name evidence="1" type="ORF">Xclt_03355</name>
</gene>
<dbReference type="PANTHER" id="PTHR38471:SF2">
    <property type="entry name" value="FOUR HELIX BUNDLE PROTEIN"/>
    <property type="match status" value="1"/>
</dbReference>
<dbReference type="Pfam" id="PF05635">
    <property type="entry name" value="23S_rRNA_IVP"/>
    <property type="match status" value="1"/>
</dbReference>
<dbReference type="AlphaFoldDB" id="A0AB73NZ62"/>
<accession>A0AB73NZ62</accession>
<evidence type="ECO:0000313" key="2">
    <source>
        <dbReference type="Proteomes" id="UP000190210"/>
    </source>
</evidence>
<reference evidence="1 2" key="1">
    <citation type="submission" date="2015-12" db="EMBL/GenBank/DDBJ databases">
        <authorList>
            <person name="Bansal K."/>
            <person name="Midha S."/>
            <person name="Patil P.B."/>
        </authorList>
    </citation>
    <scope>NUCLEOTIDE SEQUENCE [LARGE SCALE GENOMIC DNA]</scope>
    <source>
        <strain evidence="1 2">LMG9045</strain>
    </source>
</reference>
<name>A0AB73NZ62_9XANT</name>